<dbReference type="GO" id="GO:0042025">
    <property type="term" value="C:host cell nucleus"/>
    <property type="evidence" value="ECO:0007669"/>
    <property type="project" value="UniProtKB-SubCell"/>
</dbReference>
<comment type="similarity">
    <text evidence="3">Belongs to the nanoviruses/circoviruses replication-associated protein family.</text>
</comment>
<evidence type="ECO:0000256" key="12">
    <source>
        <dbReference type="ARBA" id="ARBA00023124"/>
    </source>
</evidence>
<comment type="cofactor">
    <cofactor evidence="1">
        <name>Mn(2+)</name>
        <dbReference type="ChEBI" id="CHEBI:29035"/>
    </cofactor>
</comment>
<evidence type="ECO:0000256" key="10">
    <source>
        <dbReference type="ARBA" id="ARBA00022759"/>
    </source>
</evidence>
<comment type="catalytic activity">
    <reaction evidence="17">
        <text>ATP + H2O = ADP + phosphate + H(+)</text>
        <dbReference type="Rhea" id="RHEA:13065"/>
        <dbReference type="ChEBI" id="CHEBI:15377"/>
        <dbReference type="ChEBI" id="CHEBI:15378"/>
        <dbReference type="ChEBI" id="CHEBI:30616"/>
        <dbReference type="ChEBI" id="CHEBI:43474"/>
        <dbReference type="ChEBI" id="CHEBI:456216"/>
    </reaction>
</comment>
<reference evidence="19" key="1">
    <citation type="submission" date="2017-01" db="EMBL/GenBank/DDBJ databases">
        <title>High-throughput sequencing uncovers low homogeneity in the biogeography of single-stranded DNA viruses.</title>
        <authorList>
            <person name="Pearson V.M."/>
            <person name="Rokyta D.R."/>
        </authorList>
    </citation>
    <scope>NUCLEOTIDE SEQUENCE</scope>
</reference>
<organism evidence="19">
    <name type="scientific">uncultured virus</name>
    <dbReference type="NCBI Taxonomy" id="340016"/>
    <lineage>
        <taxon>Viruses</taxon>
        <taxon>environmental samples</taxon>
    </lineage>
</organism>
<dbReference type="Pfam" id="PF00910">
    <property type="entry name" value="RNA_helicase"/>
    <property type="match status" value="1"/>
</dbReference>
<evidence type="ECO:0000256" key="3">
    <source>
        <dbReference type="ARBA" id="ARBA00008545"/>
    </source>
</evidence>
<evidence type="ECO:0000256" key="5">
    <source>
        <dbReference type="ARBA" id="ARBA00022695"/>
    </source>
</evidence>
<evidence type="ECO:0000256" key="9">
    <source>
        <dbReference type="ARBA" id="ARBA00022741"/>
    </source>
</evidence>
<sequence length="348" mass="40302">MSHSFSFMSKSRNWVFTLNNPLPTSLELCKKNPTIKILVANTEWGELGTMHLQGYLELTSPRALSYLKTILPTAHLEIRRGSRNEAINYCLKEIFNGSNSGSSISHGMTLSQNLTHCKLLENMTMQDADLMGLTIVNTLNDSEKVLESLLSMSVDLKQSMEDRLMKIQDLIKEGSTDEEIADFDFSAWVKYHRAFSIYRGMKQAKRNHEVNVIVLMGPTGTGKSHWAAKEYPDAYWKQKSNWWDNYVAQKTIILDEFYGWLPFDTLLRICDKYPMQVEQKGGQTELVAENIIITTNQKPKQWYKNAYFPAFQRRVKYWKVLNAIDNQSTYTDYDEAEINFNNNTNYIF</sequence>
<evidence type="ECO:0000256" key="15">
    <source>
        <dbReference type="ARBA" id="ARBA00030754"/>
    </source>
</evidence>
<evidence type="ECO:0000256" key="11">
    <source>
        <dbReference type="ARBA" id="ARBA00022801"/>
    </source>
</evidence>
<keyword evidence="9" id="KW-0547">Nucleotide-binding</keyword>
<dbReference type="EMBL" id="KY487938">
    <property type="protein sequence ID" value="AUM61944.1"/>
    <property type="molecule type" value="Genomic_DNA"/>
</dbReference>
<evidence type="ECO:0000313" key="19">
    <source>
        <dbReference type="EMBL" id="AUM61872.1"/>
    </source>
</evidence>
<dbReference type="Pfam" id="PF02407">
    <property type="entry name" value="Viral_Rep"/>
    <property type="match status" value="1"/>
</dbReference>
<keyword evidence="11" id="KW-0378">Hydrolase</keyword>
<proteinExistence type="inferred from homology"/>
<feature type="domain" description="CRESS-DNA virus Rep endonuclease" evidence="18">
    <location>
        <begin position="8"/>
        <end position="103"/>
    </location>
</feature>
<gene>
    <name evidence="19" type="primary">Rep</name>
</gene>
<dbReference type="GO" id="GO:0003724">
    <property type="term" value="F:RNA helicase activity"/>
    <property type="evidence" value="ECO:0007669"/>
    <property type="project" value="InterPro"/>
</dbReference>
<dbReference type="EMBL" id="KY487902">
    <property type="protein sequence ID" value="AUM61872.1"/>
    <property type="molecule type" value="Genomic_DNA"/>
</dbReference>
<keyword evidence="8" id="KW-0479">Metal-binding</keyword>
<dbReference type="Gene3D" id="3.40.50.300">
    <property type="entry name" value="P-loop containing nucleotide triphosphate hydrolases"/>
    <property type="match status" value="1"/>
</dbReference>
<keyword evidence="6" id="KW-0235">DNA replication</keyword>
<evidence type="ECO:0000256" key="4">
    <source>
        <dbReference type="ARBA" id="ARBA00022679"/>
    </source>
</evidence>
<dbReference type="SUPFAM" id="SSF52540">
    <property type="entry name" value="P-loop containing nucleoside triphosphate hydrolases"/>
    <property type="match status" value="1"/>
</dbReference>
<accession>A0A2K9LSM3</accession>
<dbReference type="GO" id="GO:0000166">
    <property type="term" value="F:nucleotide binding"/>
    <property type="evidence" value="ECO:0007669"/>
    <property type="project" value="UniProtKB-KW"/>
</dbReference>
<name>A0A2K9LSM3_9VIRU</name>
<dbReference type="GO" id="GO:0046872">
    <property type="term" value="F:metal ion binding"/>
    <property type="evidence" value="ECO:0007669"/>
    <property type="project" value="UniProtKB-KW"/>
</dbReference>
<keyword evidence="12" id="KW-0190">Covalent protein-DNA linkage</keyword>
<evidence type="ECO:0000256" key="8">
    <source>
        <dbReference type="ARBA" id="ARBA00022723"/>
    </source>
</evidence>
<dbReference type="GO" id="GO:0006260">
    <property type="term" value="P:DNA replication"/>
    <property type="evidence" value="ECO:0007669"/>
    <property type="project" value="UniProtKB-KW"/>
</dbReference>
<keyword evidence="10" id="KW-0255">Endonuclease</keyword>
<keyword evidence="7" id="KW-0540">Nuclease</keyword>
<evidence type="ECO:0000256" key="1">
    <source>
        <dbReference type="ARBA" id="ARBA00001936"/>
    </source>
</evidence>
<dbReference type="Gene3D" id="3.40.1310.20">
    <property type="match status" value="1"/>
</dbReference>
<dbReference type="GO" id="GO:0016779">
    <property type="term" value="F:nucleotidyltransferase activity"/>
    <property type="evidence" value="ECO:0007669"/>
    <property type="project" value="UniProtKB-KW"/>
</dbReference>
<keyword evidence="5" id="KW-0548">Nucleotidyltransferase</keyword>
<dbReference type="PROSITE" id="PS52020">
    <property type="entry name" value="CRESS_DNA_REP"/>
    <property type="match status" value="1"/>
</dbReference>
<evidence type="ECO:0000256" key="14">
    <source>
        <dbReference type="ARBA" id="ARBA00023268"/>
    </source>
</evidence>
<evidence type="ECO:0000256" key="2">
    <source>
        <dbReference type="ARBA" id="ARBA00004147"/>
    </source>
</evidence>
<keyword evidence="14" id="KW-0511">Multifunctional enzyme</keyword>
<dbReference type="GO" id="GO:0003677">
    <property type="term" value="F:DNA binding"/>
    <property type="evidence" value="ECO:0007669"/>
    <property type="project" value="UniProtKB-KW"/>
</dbReference>
<evidence type="ECO:0000256" key="17">
    <source>
        <dbReference type="ARBA" id="ARBA00049360"/>
    </source>
</evidence>
<keyword evidence="13" id="KW-0238">DNA-binding</keyword>
<comment type="subcellular location">
    <subcellularLocation>
        <location evidence="2">Host nucleus</location>
    </subcellularLocation>
</comment>
<dbReference type="GO" id="GO:0003723">
    <property type="term" value="F:RNA binding"/>
    <property type="evidence" value="ECO:0007669"/>
    <property type="project" value="InterPro"/>
</dbReference>
<keyword evidence="4" id="KW-0808">Transferase</keyword>
<evidence type="ECO:0000259" key="18">
    <source>
        <dbReference type="PROSITE" id="PS52020"/>
    </source>
</evidence>
<protein>
    <recommendedName>
        <fullName evidence="15">ATP-dependent helicase Rep</fullName>
    </recommendedName>
    <alternativeName>
        <fullName evidence="16">RepP</fullName>
    </alternativeName>
</protein>
<evidence type="ECO:0000256" key="6">
    <source>
        <dbReference type="ARBA" id="ARBA00022705"/>
    </source>
</evidence>
<dbReference type="GO" id="GO:0016787">
    <property type="term" value="F:hydrolase activity"/>
    <property type="evidence" value="ECO:0007669"/>
    <property type="project" value="UniProtKB-KW"/>
</dbReference>
<dbReference type="InterPro" id="IPR049912">
    <property type="entry name" value="CRESS_DNA_REP"/>
</dbReference>
<evidence type="ECO:0000256" key="7">
    <source>
        <dbReference type="ARBA" id="ARBA00022722"/>
    </source>
</evidence>
<dbReference type="InterPro" id="IPR027417">
    <property type="entry name" value="P-loop_NTPase"/>
</dbReference>
<evidence type="ECO:0000256" key="13">
    <source>
        <dbReference type="ARBA" id="ARBA00023125"/>
    </source>
</evidence>
<evidence type="ECO:0000256" key="16">
    <source>
        <dbReference type="ARBA" id="ARBA00032243"/>
    </source>
</evidence>
<dbReference type="GO" id="GO:0004519">
    <property type="term" value="F:endonuclease activity"/>
    <property type="evidence" value="ECO:0007669"/>
    <property type="project" value="UniProtKB-KW"/>
</dbReference>
<dbReference type="InterPro" id="IPR000605">
    <property type="entry name" value="Helicase_SF3_ssDNA/RNA_vir"/>
</dbReference>